<evidence type="ECO:0000313" key="1">
    <source>
        <dbReference type="EMBL" id="KAG7300201.1"/>
    </source>
</evidence>
<dbReference type="EMBL" id="JAHIBW010000021">
    <property type="protein sequence ID" value="KAG7300201.1"/>
    <property type="molecule type" value="Genomic_DNA"/>
</dbReference>
<comment type="caution">
    <text evidence="1">The sequence shown here is derived from an EMBL/GenBank/DDBJ whole genome shotgun (WGS) entry which is preliminary data.</text>
</comment>
<organism evidence="1 2">
    <name type="scientific">Plutella xylostella</name>
    <name type="common">Diamondback moth</name>
    <name type="synonym">Plutella maculipennis</name>
    <dbReference type="NCBI Taxonomy" id="51655"/>
    <lineage>
        <taxon>Eukaryota</taxon>
        <taxon>Metazoa</taxon>
        <taxon>Ecdysozoa</taxon>
        <taxon>Arthropoda</taxon>
        <taxon>Hexapoda</taxon>
        <taxon>Insecta</taxon>
        <taxon>Pterygota</taxon>
        <taxon>Neoptera</taxon>
        <taxon>Endopterygota</taxon>
        <taxon>Lepidoptera</taxon>
        <taxon>Glossata</taxon>
        <taxon>Ditrysia</taxon>
        <taxon>Yponomeutoidea</taxon>
        <taxon>Plutellidae</taxon>
        <taxon>Plutella</taxon>
    </lineage>
</organism>
<protein>
    <submittedName>
        <fullName evidence="1">Uncharacterized protein</fullName>
    </submittedName>
</protein>
<name>A0ABQ7Q4M9_PLUXY</name>
<reference evidence="1 2" key="1">
    <citation type="submission" date="2021-06" db="EMBL/GenBank/DDBJ databases">
        <title>A haploid diamondback moth (Plutella xylostella L.) genome assembly resolves 31 chromosomes and identifies a diamide resistance mutation.</title>
        <authorList>
            <person name="Ward C.M."/>
            <person name="Perry K.D."/>
            <person name="Baker G."/>
            <person name="Powis K."/>
            <person name="Heckel D.G."/>
            <person name="Baxter S.W."/>
        </authorList>
    </citation>
    <scope>NUCLEOTIDE SEQUENCE [LARGE SCALE GENOMIC DNA]</scope>
    <source>
        <strain evidence="1 2">LV</strain>
        <tissue evidence="1">Single pupa</tissue>
    </source>
</reference>
<dbReference type="Proteomes" id="UP000823941">
    <property type="component" value="Chromosome 21"/>
</dbReference>
<proteinExistence type="predicted"/>
<gene>
    <name evidence="1" type="ORF">JYU34_015752</name>
</gene>
<keyword evidence="2" id="KW-1185">Reference proteome</keyword>
<sequence>MPSRQNALKDDVKALKEMDVPDLARQRIFPHTPTFKISSFWRIPVEVTLRQYWMRTPVLQGPRCSLAHM</sequence>
<accession>A0ABQ7Q4M9</accession>
<evidence type="ECO:0000313" key="2">
    <source>
        <dbReference type="Proteomes" id="UP000823941"/>
    </source>
</evidence>